<evidence type="ECO:0000313" key="2">
    <source>
        <dbReference type="EMBL" id="OWY28562.1"/>
    </source>
</evidence>
<keyword evidence="4" id="KW-1185">Reference proteome</keyword>
<organism evidence="2 3">
    <name type="scientific">Herbaspirillum robiniae</name>
    <dbReference type="NCBI Taxonomy" id="2014887"/>
    <lineage>
        <taxon>Bacteria</taxon>
        <taxon>Pseudomonadati</taxon>
        <taxon>Pseudomonadota</taxon>
        <taxon>Betaproteobacteria</taxon>
        <taxon>Burkholderiales</taxon>
        <taxon>Oxalobacteraceae</taxon>
        <taxon>Herbaspirillum</taxon>
    </lineage>
</organism>
<evidence type="ECO:0000313" key="3">
    <source>
        <dbReference type="Proteomes" id="UP000197596"/>
    </source>
</evidence>
<dbReference type="RefSeq" id="WP_079217767.1">
    <property type="nucleotide sequence ID" value="NZ_CP018845.1"/>
</dbReference>
<sequence length="78" mass="8758">MHIEIIGQYEIVLEAFRNLSNTAWMPFVTIYRGRSASYRSICVMQRQPVDTVVPAASRSLAIDAARSFAAQRIARGDL</sequence>
<dbReference type="Proteomes" id="UP000536746">
    <property type="component" value="Unassembled WGS sequence"/>
</dbReference>
<dbReference type="AlphaFoldDB" id="A0A246WQA0"/>
<evidence type="ECO:0000313" key="1">
    <source>
        <dbReference type="EMBL" id="NUU03589.1"/>
    </source>
</evidence>
<proteinExistence type="predicted"/>
<reference evidence="1 4" key="2">
    <citation type="journal article" date="2020" name="Front. Plant Sci.">
        <title>Isolation of Rhizosphere Bacteria That Improve Quality and Water Stress Tolerance in Greenhouse Ornamentals.</title>
        <authorList>
            <person name="Nordstedt N.P."/>
            <person name="Jones M.L."/>
        </authorList>
    </citation>
    <scope>NUCLEOTIDE SEQUENCE [LARGE SCALE GENOMIC DNA]</scope>
    <source>
        <strain evidence="1 4">C6C2</strain>
    </source>
</reference>
<dbReference type="EMBL" id="NJGU01000007">
    <property type="protein sequence ID" value="OWY28562.1"/>
    <property type="molecule type" value="Genomic_DNA"/>
</dbReference>
<dbReference type="Proteomes" id="UP000197596">
    <property type="component" value="Unassembled WGS sequence"/>
</dbReference>
<reference evidence="2 3" key="1">
    <citation type="submission" date="2017-06" db="EMBL/GenBank/DDBJ databases">
        <title>Herbaspirillum phytohormonus sp. nov., isolated from the root nodule of Robinia pseudoacacia in lead-zinc mine.</title>
        <authorList>
            <person name="Fan M."/>
            <person name="Lin Y."/>
        </authorList>
    </citation>
    <scope>NUCLEOTIDE SEQUENCE [LARGE SCALE GENOMIC DNA]</scope>
    <source>
        <strain evidence="2 3">HZ10</strain>
    </source>
</reference>
<protein>
    <submittedName>
        <fullName evidence="2">Uncharacterized protein</fullName>
    </submittedName>
</protein>
<dbReference type="OrthoDB" id="8724539at2"/>
<evidence type="ECO:0000313" key="4">
    <source>
        <dbReference type="Proteomes" id="UP000536746"/>
    </source>
</evidence>
<accession>A0A246WQA0</accession>
<gene>
    <name evidence="2" type="ORF">CEJ42_15165</name>
    <name evidence="1" type="ORF">HNO84_18415</name>
</gene>
<name>A0A246WQA0_9BURK</name>
<dbReference type="EMBL" id="JABFMT010000024">
    <property type="protein sequence ID" value="NUU03589.1"/>
    <property type="molecule type" value="Genomic_DNA"/>
</dbReference>
<comment type="caution">
    <text evidence="2">The sequence shown here is derived from an EMBL/GenBank/DDBJ whole genome shotgun (WGS) entry which is preliminary data.</text>
</comment>